<evidence type="ECO:0000313" key="3">
    <source>
        <dbReference type="Proteomes" id="UP001642464"/>
    </source>
</evidence>
<sequence>ALITQLSRETPETCATMMSAEGEDEAPLEAYEEGNVPEDREQSGEDAVEPNADEVSNTLRQQAAGGYVADRPDMRNADDDSKEFAVKIQKLPGMKLGLECVQFEGELVVQGIAEG</sequence>
<protein>
    <submittedName>
        <fullName evidence="2">Uncharacterized protein</fullName>
    </submittedName>
</protein>
<evidence type="ECO:0000256" key="1">
    <source>
        <dbReference type="SAM" id="MobiDB-lite"/>
    </source>
</evidence>
<evidence type="ECO:0000313" key="2">
    <source>
        <dbReference type="EMBL" id="CAK9015998.1"/>
    </source>
</evidence>
<gene>
    <name evidence="2" type="ORF">SCF082_LOCUS12991</name>
</gene>
<reference evidence="2 3" key="1">
    <citation type="submission" date="2024-02" db="EMBL/GenBank/DDBJ databases">
        <authorList>
            <person name="Chen Y."/>
            <person name="Shah S."/>
            <person name="Dougan E. K."/>
            <person name="Thang M."/>
            <person name="Chan C."/>
        </authorList>
    </citation>
    <scope>NUCLEOTIDE SEQUENCE [LARGE SCALE GENOMIC DNA]</scope>
</reference>
<keyword evidence="3" id="KW-1185">Reference proteome</keyword>
<comment type="caution">
    <text evidence="2">The sequence shown here is derived from an EMBL/GenBank/DDBJ whole genome shotgun (WGS) entry which is preliminary data.</text>
</comment>
<proteinExistence type="predicted"/>
<organism evidence="2 3">
    <name type="scientific">Durusdinium trenchii</name>
    <dbReference type="NCBI Taxonomy" id="1381693"/>
    <lineage>
        <taxon>Eukaryota</taxon>
        <taxon>Sar</taxon>
        <taxon>Alveolata</taxon>
        <taxon>Dinophyceae</taxon>
        <taxon>Suessiales</taxon>
        <taxon>Symbiodiniaceae</taxon>
        <taxon>Durusdinium</taxon>
    </lineage>
</organism>
<dbReference type="Proteomes" id="UP001642464">
    <property type="component" value="Unassembled WGS sequence"/>
</dbReference>
<dbReference type="EMBL" id="CAXAMM010007997">
    <property type="protein sequence ID" value="CAK9015998.1"/>
    <property type="molecule type" value="Genomic_DNA"/>
</dbReference>
<feature type="region of interest" description="Disordered" evidence="1">
    <location>
        <begin position="19"/>
        <end position="57"/>
    </location>
</feature>
<accession>A0ABP0JNR6</accession>
<feature type="compositionally biased region" description="Acidic residues" evidence="1">
    <location>
        <begin position="21"/>
        <end position="36"/>
    </location>
</feature>
<name>A0ABP0JNR6_9DINO</name>
<feature type="non-terminal residue" evidence="2">
    <location>
        <position position="115"/>
    </location>
</feature>
<feature type="non-terminal residue" evidence="2">
    <location>
        <position position="1"/>
    </location>
</feature>